<keyword evidence="3" id="KW-1185">Reference proteome</keyword>
<dbReference type="Proteomes" id="UP000026962">
    <property type="component" value="Chromosome 1"/>
</dbReference>
<dbReference type="EnsemblPlants" id="OPUNC01G19390.1">
    <property type="protein sequence ID" value="OPUNC01G19390.1"/>
    <property type="gene ID" value="OPUNC01G19390"/>
</dbReference>
<evidence type="ECO:0000256" key="1">
    <source>
        <dbReference type="SAM" id="MobiDB-lite"/>
    </source>
</evidence>
<protein>
    <submittedName>
        <fullName evidence="2">Uncharacterized protein</fullName>
    </submittedName>
</protein>
<organism evidence="2">
    <name type="scientific">Oryza punctata</name>
    <name type="common">Red rice</name>
    <dbReference type="NCBI Taxonomy" id="4537"/>
    <lineage>
        <taxon>Eukaryota</taxon>
        <taxon>Viridiplantae</taxon>
        <taxon>Streptophyta</taxon>
        <taxon>Embryophyta</taxon>
        <taxon>Tracheophyta</taxon>
        <taxon>Spermatophyta</taxon>
        <taxon>Magnoliopsida</taxon>
        <taxon>Liliopsida</taxon>
        <taxon>Poales</taxon>
        <taxon>Poaceae</taxon>
        <taxon>BOP clade</taxon>
        <taxon>Oryzoideae</taxon>
        <taxon>Oryzeae</taxon>
        <taxon>Oryzinae</taxon>
        <taxon>Oryza</taxon>
    </lineage>
</organism>
<evidence type="ECO:0000313" key="3">
    <source>
        <dbReference type="Proteomes" id="UP000026962"/>
    </source>
</evidence>
<sequence>MSSALAAGWTPASHHPLLPSREPPPPLLPSGKDVVPAAAGSGRVTVAAARSARGTAAATGSGQEERCRAACCRPLRSHRPLLPPAARRPLPSTGPAAGLPPSVAPACHCPLHREPLPPSAAGRRAATVAHRRPGVAPGGGQLHRRWAIVCSRDEWIFVSLDLSLDSPFFVRMTKSLSVAFCWFCYRVARVCPIETSGNGFGAGSFLVGPSRSLAIFHLDRTEMNPILKEQNVWTATATHFDLDSHIKPKRIGSQNNFKNEINKHECMINRWKMSRLGGVELQLNLRMLQSGNRKVNYAV</sequence>
<evidence type="ECO:0000313" key="2">
    <source>
        <dbReference type="EnsemblPlants" id="OPUNC01G19390.1"/>
    </source>
</evidence>
<name>A0A0E0JJX7_ORYPU</name>
<feature type="region of interest" description="Disordered" evidence="1">
    <location>
        <begin position="1"/>
        <end position="36"/>
    </location>
</feature>
<dbReference type="Gramene" id="OPUNC01G19390.1">
    <property type="protein sequence ID" value="OPUNC01G19390.1"/>
    <property type="gene ID" value="OPUNC01G19390"/>
</dbReference>
<reference evidence="2" key="2">
    <citation type="submission" date="2018-05" db="EMBL/GenBank/DDBJ databases">
        <title>OpunRS2 (Oryza punctata Reference Sequence Version 2).</title>
        <authorList>
            <person name="Zhang J."/>
            <person name="Kudrna D."/>
            <person name="Lee S."/>
            <person name="Talag J."/>
            <person name="Welchert J."/>
            <person name="Wing R.A."/>
        </authorList>
    </citation>
    <scope>NUCLEOTIDE SEQUENCE [LARGE SCALE GENOMIC DNA]</scope>
</reference>
<dbReference type="HOGENOM" id="CLU_931845_0_0_1"/>
<accession>A0A0E0JJX7</accession>
<reference evidence="2" key="1">
    <citation type="submission" date="2015-04" db="UniProtKB">
        <authorList>
            <consortium name="EnsemblPlants"/>
        </authorList>
    </citation>
    <scope>IDENTIFICATION</scope>
</reference>
<proteinExistence type="predicted"/>
<dbReference type="AlphaFoldDB" id="A0A0E0JJX7"/>